<name>A0A5D8QFY7_9THEO</name>
<dbReference type="InterPro" id="IPR029069">
    <property type="entry name" value="HotDog_dom_sf"/>
</dbReference>
<gene>
    <name evidence="3" type="ORF">FWJ32_02115</name>
</gene>
<dbReference type="Proteomes" id="UP000322976">
    <property type="component" value="Unassembled WGS sequence"/>
</dbReference>
<comment type="similarity">
    <text evidence="1">Belongs to the 4-hydroxybenzoyl-CoA thioesterase family.</text>
</comment>
<dbReference type="RefSeq" id="WP_149544336.1">
    <property type="nucleotide sequence ID" value="NZ_VTPS01000002.1"/>
</dbReference>
<evidence type="ECO:0000256" key="2">
    <source>
        <dbReference type="ARBA" id="ARBA00022801"/>
    </source>
</evidence>
<dbReference type="EMBL" id="VTPS01000002">
    <property type="protein sequence ID" value="TZE83139.1"/>
    <property type="molecule type" value="Genomic_DNA"/>
</dbReference>
<sequence length="136" mass="16284">MLISESKIRVRYEETDQMGVVYYSNYYRYFEVGRTDWFRNLGISYKKLEEMGIFLPVVESHCRYYHSIFYDDVITVKTIVTEFTGVRIRFDYAIYRDEENEKLAEGYTLLAVTNGSIPVNLKKYNRMVYDLIKNSL</sequence>
<dbReference type="CDD" id="cd00586">
    <property type="entry name" value="4HBT"/>
    <property type="match status" value="1"/>
</dbReference>
<dbReference type="InterPro" id="IPR050563">
    <property type="entry name" value="4-hydroxybenzoyl-CoA_TE"/>
</dbReference>
<dbReference type="PANTHER" id="PTHR31793">
    <property type="entry name" value="4-HYDROXYBENZOYL-COA THIOESTERASE FAMILY MEMBER"/>
    <property type="match status" value="1"/>
</dbReference>
<comment type="caution">
    <text evidence="3">The sequence shown here is derived from an EMBL/GenBank/DDBJ whole genome shotgun (WGS) entry which is preliminary data.</text>
</comment>
<protein>
    <submittedName>
        <fullName evidence="3">Acyl-CoA thioesterase</fullName>
    </submittedName>
</protein>
<reference evidence="3 4" key="1">
    <citation type="submission" date="2019-08" db="EMBL/GenBank/DDBJ databases">
        <title>Calorimonas adulescens gen. nov., sp. nov., an anaerobic thermophilic bacterium from Sakhalin hot spring.</title>
        <authorList>
            <person name="Khomyakova M.A."/>
            <person name="Merkel A.Y."/>
            <person name="Novikov A."/>
            <person name="Bonch-Osmolovskaya E.A."/>
            <person name="Slobodkin A.I."/>
        </authorList>
    </citation>
    <scope>NUCLEOTIDE SEQUENCE [LARGE SCALE GENOMIC DNA]</scope>
    <source>
        <strain evidence="3 4">A05MB</strain>
    </source>
</reference>
<dbReference type="PIRSF" id="PIRSF003230">
    <property type="entry name" value="YbgC"/>
    <property type="match status" value="1"/>
</dbReference>
<dbReference type="Gene3D" id="3.10.129.10">
    <property type="entry name" value="Hotdog Thioesterase"/>
    <property type="match status" value="1"/>
</dbReference>
<evidence type="ECO:0000313" key="3">
    <source>
        <dbReference type="EMBL" id="TZE83139.1"/>
    </source>
</evidence>
<dbReference type="NCBIfam" id="TIGR00051">
    <property type="entry name" value="YbgC/FadM family acyl-CoA thioesterase"/>
    <property type="match status" value="1"/>
</dbReference>
<dbReference type="AlphaFoldDB" id="A0A5D8QFY7"/>
<dbReference type="Pfam" id="PF13279">
    <property type="entry name" value="4HBT_2"/>
    <property type="match status" value="1"/>
</dbReference>
<accession>A0A5D8QFY7</accession>
<dbReference type="SUPFAM" id="SSF54637">
    <property type="entry name" value="Thioesterase/thiol ester dehydrase-isomerase"/>
    <property type="match status" value="1"/>
</dbReference>
<keyword evidence="4" id="KW-1185">Reference proteome</keyword>
<dbReference type="PANTHER" id="PTHR31793:SF27">
    <property type="entry name" value="NOVEL THIOESTERASE SUPERFAMILY DOMAIN AND SAPOSIN A-TYPE DOMAIN CONTAINING PROTEIN (0610012H03RIK)"/>
    <property type="match status" value="1"/>
</dbReference>
<evidence type="ECO:0000313" key="4">
    <source>
        <dbReference type="Proteomes" id="UP000322976"/>
    </source>
</evidence>
<evidence type="ECO:0000256" key="1">
    <source>
        <dbReference type="ARBA" id="ARBA00005953"/>
    </source>
</evidence>
<organism evidence="3 4">
    <name type="scientific">Calorimonas adulescens</name>
    <dbReference type="NCBI Taxonomy" id="2606906"/>
    <lineage>
        <taxon>Bacteria</taxon>
        <taxon>Bacillati</taxon>
        <taxon>Bacillota</taxon>
        <taxon>Clostridia</taxon>
        <taxon>Thermoanaerobacterales</taxon>
        <taxon>Thermoanaerobacteraceae</taxon>
        <taxon>Calorimonas</taxon>
    </lineage>
</organism>
<proteinExistence type="inferred from homology"/>
<dbReference type="InterPro" id="IPR006684">
    <property type="entry name" value="YbgC/YbaW"/>
</dbReference>
<keyword evidence="2" id="KW-0378">Hydrolase</keyword>
<dbReference type="GO" id="GO:0047617">
    <property type="term" value="F:fatty acyl-CoA hydrolase activity"/>
    <property type="evidence" value="ECO:0007669"/>
    <property type="project" value="TreeGrafter"/>
</dbReference>